<proteinExistence type="predicted"/>
<evidence type="ECO:0000313" key="2">
    <source>
        <dbReference type="Proteomes" id="UP000054988"/>
    </source>
</evidence>
<accession>A0A0W0G543</accession>
<comment type="caution">
    <text evidence="1">The sequence shown here is derived from an EMBL/GenBank/DDBJ whole genome shotgun (WGS) entry which is preliminary data.</text>
</comment>
<evidence type="ECO:0000313" key="1">
    <source>
        <dbReference type="EMBL" id="KTB43684.1"/>
    </source>
</evidence>
<dbReference type="EMBL" id="LATX01001110">
    <property type="protein sequence ID" value="KTB43684.1"/>
    <property type="molecule type" value="Genomic_DNA"/>
</dbReference>
<sequence length="37" mass="4220">MASITARRSRRGYETRHPTYNIAAPHTTIFARQASDD</sequence>
<reference evidence="1 2" key="1">
    <citation type="submission" date="2015-12" db="EMBL/GenBank/DDBJ databases">
        <title>Draft genome sequence of Moniliophthora roreri, the causal agent of frosty pod rot of cacao.</title>
        <authorList>
            <person name="Aime M.C."/>
            <person name="Diaz-Valderrama J.R."/>
            <person name="Kijpornyongpan T."/>
            <person name="Phillips-Mora W."/>
        </authorList>
    </citation>
    <scope>NUCLEOTIDE SEQUENCE [LARGE SCALE GENOMIC DNA]</scope>
    <source>
        <strain evidence="1 2">MCA 2952</strain>
    </source>
</reference>
<dbReference type="AlphaFoldDB" id="A0A0W0G543"/>
<protein>
    <submittedName>
        <fullName evidence="1">Uncharacterized protein</fullName>
    </submittedName>
</protein>
<gene>
    <name evidence="1" type="ORF">WG66_3735</name>
</gene>
<name>A0A0W0G543_MONRR</name>
<dbReference type="Proteomes" id="UP000054988">
    <property type="component" value="Unassembled WGS sequence"/>
</dbReference>
<organism evidence="1 2">
    <name type="scientific">Moniliophthora roreri</name>
    <name type="common">Frosty pod rot fungus</name>
    <name type="synonym">Monilia roreri</name>
    <dbReference type="NCBI Taxonomy" id="221103"/>
    <lineage>
        <taxon>Eukaryota</taxon>
        <taxon>Fungi</taxon>
        <taxon>Dikarya</taxon>
        <taxon>Basidiomycota</taxon>
        <taxon>Agaricomycotina</taxon>
        <taxon>Agaricomycetes</taxon>
        <taxon>Agaricomycetidae</taxon>
        <taxon>Agaricales</taxon>
        <taxon>Marasmiineae</taxon>
        <taxon>Marasmiaceae</taxon>
        <taxon>Moniliophthora</taxon>
    </lineage>
</organism>